<dbReference type="Pfam" id="PF13041">
    <property type="entry name" value="PPR_2"/>
    <property type="match status" value="2"/>
</dbReference>
<feature type="repeat" description="PPR" evidence="2">
    <location>
        <begin position="11"/>
        <end position="41"/>
    </location>
</feature>
<feature type="repeat" description="PPR" evidence="2">
    <location>
        <begin position="292"/>
        <end position="322"/>
    </location>
</feature>
<feature type="repeat" description="PPR" evidence="2">
    <location>
        <begin position="168"/>
        <end position="202"/>
    </location>
</feature>
<dbReference type="GO" id="GO:0008270">
    <property type="term" value="F:zinc ion binding"/>
    <property type="evidence" value="ECO:0007669"/>
    <property type="project" value="InterPro"/>
</dbReference>
<dbReference type="GO" id="GO:0003723">
    <property type="term" value="F:RNA binding"/>
    <property type="evidence" value="ECO:0007669"/>
    <property type="project" value="InterPro"/>
</dbReference>
<dbReference type="FunFam" id="1.25.40.10:FF:000125">
    <property type="entry name" value="Pentatricopeptide repeat-containing protein"/>
    <property type="match status" value="2"/>
</dbReference>
<dbReference type="FunFam" id="1.25.40.10:FF:001506">
    <property type="entry name" value="Os03g0317100 protein"/>
    <property type="match status" value="1"/>
</dbReference>
<dbReference type="NCBIfam" id="TIGR00756">
    <property type="entry name" value="PPR"/>
    <property type="match status" value="12"/>
</dbReference>
<dbReference type="PANTHER" id="PTHR47926:SF373">
    <property type="entry name" value="TETRATRICOPEPTIDE-LIKE HELICAL DOMAIN SUPERFAMILY, DYW DOMAIN-CONTAINING PROTEIN"/>
    <property type="match status" value="1"/>
</dbReference>
<dbReference type="OMA" id="GIFHDMR"/>
<reference evidence="4" key="1">
    <citation type="submission" date="2019-09" db="EMBL/GenBank/DDBJ databases">
        <authorList>
            <person name="Zhang L."/>
        </authorList>
    </citation>
    <scope>NUCLEOTIDE SEQUENCE</scope>
</reference>
<name>A0A5K1BQI9_9MAGN</name>
<dbReference type="GO" id="GO:0009451">
    <property type="term" value="P:RNA modification"/>
    <property type="evidence" value="ECO:0007669"/>
    <property type="project" value="InterPro"/>
</dbReference>
<feature type="repeat" description="PPR" evidence="2">
    <location>
        <begin position="137"/>
        <end position="167"/>
    </location>
</feature>
<dbReference type="InterPro" id="IPR011990">
    <property type="entry name" value="TPR-like_helical_dom_sf"/>
</dbReference>
<dbReference type="EMBL" id="LR721781">
    <property type="protein sequence ID" value="VVW16692.1"/>
    <property type="molecule type" value="Genomic_DNA"/>
</dbReference>
<evidence type="ECO:0000256" key="2">
    <source>
        <dbReference type="PROSITE-ProRule" id="PRU00708"/>
    </source>
</evidence>
<dbReference type="InterPro" id="IPR046848">
    <property type="entry name" value="E_motif"/>
</dbReference>
<dbReference type="AlphaFoldDB" id="A0A5K1BQI9"/>
<protein>
    <recommendedName>
        <fullName evidence="3">DYW domain-containing protein</fullName>
    </recommendedName>
</protein>
<dbReference type="SUPFAM" id="SSF48452">
    <property type="entry name" value="TPR-like"/>
    <property type="match status" value="1"/>
</dbReference>
<dbReference type="Pfam" id="PF20431">
    <property type="entry name" value="E_motif"/>
    <property type="match status" value="1"/>
</dbReference>
<proteinExistence type="predicted"/>
<feature type="domain" description="DYW" evidence="3">
    <location>
        <begin position="641"/>
        <end position="733"/>
    </location>
</feature>
<feature type="repeat" description="PPR" evidence="2">
    <location>
        <begin position="42"/>
        <end position="72"/>
    </location>
</feature>
<feature type="repeat" description="PPR" evidence="2">
    <location>
        <begin position="230"/>
        <end position="264"/>
    </location>
</feature>
<dbReference type="InterPro" id="IPR032867">
    <property type="entry name" value="DYW_dom"/>
</dbReference>
<accession>A0A5K1BQI9</accession>
<dbReference type="Gene3D" id="1.25.40.10">
    <property type="entry name" value="Tetratricopeptide repeat domain"/>
    <property type="match status" value="6"/>
</dbReference>
<dbReference type="GO" id="GO:0048731">
    <property type="term" value="P:system development"/>
    <property type="evidence" value="ECO:0007669"/>
    <property type="project" value="UniProtKB-ARBA"/>
</dbReference>
<evidence type="ECO:0000256" key="1">
    <source>
        <dbReference type="ARBA" id="ARBA00022737"/>
    </source>
</evidence>
<dbReference type="InterPro" id="IPR046960">
    <property type="entry name" value="PPR_At4g14850-like_plant"/>
</dbReference>
<dbReference type="InterPro" id="IPR002885">
    <property type="entry name" value="PPR_rpt"/>
</dbReference>
<organism evidence="4">
    <name type="scientific">Nymphaea colorata</name>
    <name type="common">pocket water lily</name>
    <dbReference type="NCBI Taxonomy" id="210225"/>
    <lineage>
        <taxon>Eukaryota</taxon>
        <taxon>Viridiplantae</taxon>
        <taxon>Streptophyta</taxon>
        <taxon>Embryophyta</taxon>
        <taxon>Tracheophyta</taxon>
        <taxon>Spermatophyta</taxon>
        <taxon>Magnoliopsida</taxon>
        <taxon>Nymphaeales</taxon>
        <taxon>Nymphaeaceae</taxon>
        <taxon>Nymphaea</taxon>
    </lineage>
</organism>
<dbReference type="PROSITE" id="PS51375">
    <property type="entry name" value="PPR"/>
    <property type="match status" value="9"/>
</dbReference>
<dbReference type="Pfam" id="PF14432">
    <property type="entry name" value="DYW_deaminase"/>
    <property type="match status" value="1"/>
</dbReference>
<sequence>MRLSTKVGSVKPIGANSLLSWYARHGKIESARQVFDEMPERSTISWNAMISGYFQNGKVEEARHLFKTMLPAQRNTTTWNGMIAGFVMNGQLGEARRLFDKMPERNVVSWTAMMRGYVQEGIVREAETLFREMPDKNVISWTVLMGGLIQDGRIDDACELFRQMPEKDVVARTNLLCGYCQCGRVREARELFDEMPKRNVVAWTSMISGYCQNAMVDLARKLFEVMPEKNEVSWTAMLTGYTQCGRIDEAFELFKRMPNKSLVACNAMIMGYAQNGKFLEAQKLFNRMDEKDDASWAGMITAYAQSGMVDMARRLFEETDERSPAIWGAMIKAYGRNGFEVEAMNLFREMVEVGNRANHSIFVSILSVSAGLAILDHGRQIHAVILKSQMDMDVIIASALITMYIKCGNLDKARQVFYRADRRDIVMWNSMITGHAQHGLGEEALRIYNEMCVSGILPDDVTLVGVLSACSYTGKVREGWQLFESMRDKYRIEPKMEHYACIVDMFSRAGCLEKAMELIKEMPFEADPIVWGALLGGCRTYSNIEIAEIAARKLMQIEPMNAGPYVLLSNMFAAKGRWEDVEELRKVMKERNVQKMPGCSWIEVDKRVYIFAGGDGENQRPEYAMIVGLLEKLNGMLREAGYYPDRRFVLHDVDDEQKEHSLGYHSEKMAVAFGILRVPPGIPIRVMKNLRVCMDCHSAIKLISRITKREIILRDANRFHHFKDGACSCRDYW</sequence>
<dbReference type="OrthoDB" id="1028258at2759"/>
<dbReference type="PANTHER" id="PTHR47926">
    <property type="entry name" value="PENTATRICOPEPTIDE REPEAT-CONTAINING PROTEIN"/>
    <property type="match status" value="1"/>
</dbReference>
<gene>
    <name evidence="4" type="ORF">NYM_LOCUS15461</name>
</gene>
<dbReference type="Gramene" id="NC3G0221560.1">
    <property type="protein sequence ID" value="NC3G0221560.1:cds"/>
    <property type="gene ID" value="NC3G0221560"/>
</dbReference>
<evidence type="ECO:0000313" key="4">
    <source>
        <dbReference type="EMBL" id="VVW16692.1"/>
    </source>
</evidence>
<dbReference type="Pfam" id="PF01535">
    <property type="entry name" value="PPR"/>
    <property type="match status" value="10"/>
</dbReference>
<dbReference type="FunFam" id="1.25.40.10:FF:000366">
    <property type="entry name" value="Pentatricopeptide (PPR) repeat-containing protein"/>
    <property type="match status" value="1"/>
</dbReference>
<feature type="repeat" description="PPR" evidence="2">
    <location>
        <begin position="323"/>
        <end position="357"/>
    </location>
</feature>
<feature type="repeat" description="PPR" evidence="2">
    <location>
        <begin position="75"/>
        <end position="109"/>
    </location>
</feature>
<evidence type="ECO:0000259" key="3">
    <source>
        <dbReference type="Pfam" id="PF14432"/>
    </source>
</evidence>
<feature type="repeat" description="PPR" evidence="2">
    <location>
        <begin position="424"/>
        <end position="458"/>
    </location>
</feature>
<keyword evidence="1" id="KW-0677">Repeat</keyword>